<dbReference type="PATRIC" id="fig|679201.3.peg.2141"/>
<feature type="region of interest" description="Disordered" evidence="1">
    <location>
        <begin position="71"/>
        <end position="91"/>
    </location>
</feature>
<dbReference type="AlphaFoldDB" id="G5GS89"/>
<keyword evidence="3" id="KW-1185">Reference proteome</keyword>
<protein>
    <submittedName>
        <fullName evidence="2">Uncharacterized protein</fullName>
    </submittedName>
</protein>
<accession>G5GS89</accession>
<evidence type="ECO:0000313" key="2">
    <source>
        <dbReference type="EMBL" id="EHG18982.1"/>
    </source>
</evidence>
<feature type="compositionally biased region" description="Polar residues" evidence="1">
    <location>
        <begin position="71"/>
        <end position="86"/>
    </location>
</feature>
<sequence>MGNEMEGTIMAIPALRSGGFGTSLFQRANREARRIGGQVTHEKMQEVASVIGGSNFGTGTKLGKGQFHQTQNRVAQDGAQSTSRAVQKSEEYMDPRRLGTSKFQRTNREAQQIGGQVTHELMQQVKQAYATSHPVQNIGKNVDIAA</sequence>
<proteinExistence type="predicted"/>
<dbReference type="STRING" id="679201.HMPREF9334_02121"/>
<organism evidence="2 3">
    <name type="scientific">Selenomonas infelix ATCC 43532</name>
    <dbReference type="NCBI Taxonomy" id="679201"/>
    <lineage>
        <taxon>Bacteria</taxon>
        <taxon>Bacillati</taxon>
        <taxon>Bacillota</taxon>
        <taxon>Negativicutes</taxon>
        <taxon>Selenomonadales</taxon>
        <taxon>Selenomonadaceae</taxon>
        <taxon>Selenomonas</taxon>
    </lineage>
</organism>
<name>G5GS89_9FIRM</name>
<reference evidence="2 3" key="1">
    <citation type="submission" date="2011-08" db="EMBL/GenBank/DDBJ databases">
        <title>The Genome Sequence of Selenomonas infelix ATCC 43532.</title>
        <authorList>
            <consortium name="The Broad Institute Genome Sequencing Platform"/>
            <person name="Earl A."/>
            <person name="Ward D."/>
            <person name="Feldgarden M."/>
            <person name="Gevers D."/>
            <person name="Izard J."/>
            <person name="Blanton J.M."/>
            <person name="Baranova O.V."/>
            <person name="Dewhirst F.E."/>
            <person name="Young S.K."/>
            <person name="Zeng Q."/>
            <person name="Gargeya S."/>
            <person name="Fitzgerald M."/>
            <person name="Haas B."/>
            <person name="Abouelleil A."/>
            <person name="Alvarado L."/>
            <person name="Arachchi H.M."/>
            <person name="Berlin A."/>
            <person name="Brown A."/>
            <person name="Chapman S.B."/>
            <person name="Chen Z."/>
            <person name="Dunbar C."/>
            <person name="Freedman E."/>
            <person name="Gearin G."/>
            <person name="Gellesch M."/>
            <person name="Goldberg J."/>
            <person name="Griggs A."/>
            <person name="Gujja S."/>
            <person name="Heiman D."/>
            <person name="Howarth C."/>
            <person name="Larson L."/>
            <person name="Lui A."/>
            <person name="MacDonald P.J.P."/>
            <person name="Montmayeur A."/>
            <person name="Murphy C."/>
            <person name="Neiman D."/>
            <person name="Pearson M."/>
            <person name="Priest M."/>
            <person name="Roberts A."/>
            <person name="Saif S."/>
            <person name="Shea T."/>
            <person name="Shenoy N."/>
            <person name="Sisk P."/>
            <person name="Stolte C."/>
            <person name="Sykes S."/>
            <person name="Wortman J."/>
            <person name="Nusbaum C."/>
            <person name="Birren B."/>
        </authorList>
    </citation>
    <scope>NUCLEOTIDE SEQUENCE [LARGE SCALE GENOMIC DNA]</scope>
    <source>
        <strain evidence="2 3">ATCC 43532</strain>
    </source>
</reference>
<dbReference type="eggNOG" id="ENOG5033UUF">
    <property type="taxonomic scope" value="Bacteria"/>
</dbReference>
<evidence type="ECO:0000313" key="3">
    <source>
        <dbReference type="Proteomes" id="UP000004129"/>
    </source>
</evidence>
<comment type="caution">
    <text evidence="2">The sequence shown here is derived from an EMBL/GenBank/DDBJ whole genome shotgun (WGS) entry which is preliminary data.</text>
</comment>
<dbReference type="EMBL" id="ACZM01000019">
    <property type="protein sequence ID" value="EHG18982.1"/>
    <property type="molecule type" value="Genomic_DNA"/>
</dbReference>
<gene>
    <name evidence="2" type="ORF">HMPREF9334_02121</name>
</gene>
<evidence type="ECO:0000256" key="1">
    <source>
        <dbReference type="SAM" id="MobiDB-lite"/>
    </source>
</evidence>
<dbReference type="OrthoDB" id="1665685at2"/>
<dbReference type="Proteomes" id="UP000004129">
    <property type="component" value="Unassembled WGS sequence"/>
</dbReference>
<dbReference type="HOGENOM" id="CLU_1814480_0_0_9"/>